<keyword evidence="13" id="KW-1185">Reference proteome</keyword>
<evidence type="ECO:0000256" key="7">
    <source>
        <dbReference type="ARBA" id="ARBA00023136"/>
    </source>
</evidence>
<evidence type="ECO:0000256" key="3">
    <source>
        <dbReference type="ARBA" id="ARBA00022679"/>
    </source>
</evidence>
<evidence type="ECO:0000256" key="1">
    <source>
        <dbReference type="ARBA" id="ARBA00004648"/>
    </source>
</evidence>
<name>A0ABP1PX85_9HEXA</name>
<evidence type="ECO:0000256" key="8">
    <source>
        <dbReference type="ARBA" id="ARBA00023157"/>
    </source>
</evidence>
<evidence type="ECO:0000256" key="5">
    <source>
        <dbReference type="ARBA" id="ARBA00022824"/>
    </source>
</evidence>
<dbReference type="Proteomes" id="UP001642540">
    <property type="component" value="Unassembled WGS sequence"/>
</dbReference>
<comment type="subcellular location">
    <subcellularLocation>
        <location evidence="1">Endoplasmic reticulum membrane</location>
        <topology evidence="1">Single-pass type II membrane protein</topology>
    </subcellularLocation>
</comment>
<comment type="caution">
    <text evidence="12">The sequence shown here is derived from an EMBL/GenBank/DDBJ whole genome shotgun (WGS) entry which is preliminary data.</text>
</comment>
<dbReference type="InterPro" id="IPR004263">
    <property type="entry name" value="Exostosin"/>
</dbReference>
<evidence type="ECO:0008006" key="14">
    <source>
        <dbReference type="Google" id="ProtNLM"/>
    </source>
</evidence>
<gene>
    <name evidence="12" type="ORF">ODALV1_LOCUS4844</name>
</gene>
<evidence type="ECO:0000313" key="12">
    <source>
        <dbReference type="EMBL" id="CAL8081127.1"/>
    </source>
</evidence>
<evidence type="ECO:0000259" key="11">
    <source>
        <dbReference type="Pfam" id="PF09258"/>
    </source>
</evidence>
<keyword evidence="7 9" id="KW-0472">Membrane</keyword>
<dbReference type="Pfam" id="PF09258">
    <property type="entry name" value="Glyco_transf_64"/>
    <property type="match status" value="1"/>
</dbReference>
<dbReference type="InterPro" id="IPR029044">
    <property type="entry name" value="Nucleotide-diphossugar_trans"/>
</dbReference>
<evidence type="ECO:0000313" key="13">
    <source>
        <dbReference type="Proteomes" id="UP001642540"/>
    </source>
</evidence>
<dbReference type="InterPro" id="IPR040911">
    <property type="entry name" value="Exostosin_GT47"/>
</dbReference>
<dbReference type="InterPro" id="IPR015338">
    <property type="entry name" value="GT64_dom"/>
</dbReference>
<protein>
    <recommendedName>
        <fullName evidence="14">Exostosin-2</fullName>
    </recommendedName>
</protein>
<proteinExistence type="inferred from homology"/>
<comment type="similarity">
    <text evidence="2">Belongs to the glycosyltransferase 47 family.</text>
</comment>
<accession>A0ABP1PX85</accession>
<keyword evidence="6 9" id="KW-1133">Transmembrane helix</keyword>
<evidence type="ECO:0000256" key="6">
    <source>
        <dbReference type="ARBA" id="ARBA00022989"/>
    </source>
</evidence>
<evidence type="ECO:0000256" key="4">
    <source>
        <dbReference type="ARBA" id="ARBA00022692"/>
    </source>
</evidence>
<keyword evidence="5" id="KW-0256">Endoplasmic reticulum</keyword>
<keyword evidence="3" id="KW-0808">Transferase</keyword>
<reference evidence="12 13" key="1">
    <citation type="submission" date="2024-08" db="EMBL/GenBank/DDBJ databases">
        <authorList>
            <person name="Cucini C."/>
            <person name="Frati F."/>
        </authorList>
    </citation>
    <scope>NUCLEOTIDE SEQUENCE [LARGE SCALE GENOMIC DNA]</scope>
</reference>
<dbReference type="EMBL" id="CAXLJM020000014">
    <property type="protein sequence ID" value="CAL8081127.1"/>
    <property type="molecule type" value="Genomic_DNA"/>
</dbReference>
<evidence type="ECO:0000256" key="9">
    <source>
        <dbReference type="SAM" id="Phobius"/>
    </source>
</evidence>
<feature type="transmembrane region" description="Helical" evidence="9">
    <location>
        <begin position="12"/>
        <end position="38"/>
    </location>
</feature>
<dbReference type="SUPFAM" id="SSF53448">
    <property type="entry name" value="Nucleotide-diphospho-sugar transferases"/>
    <property type="match status" value="1"/>
</dbReference>
<organism evidence="12 13">
    <name type="scientific">Orchesella dallaii</name>
    <dbReference type="NCBI Taxonomy" id="48710"/>
    <lineage>
        <taxon>Eukaryota</taxon>
        <taxon>Metazoa</taxon>
        <taxon>Ecdysozoa</taxon>
        <taxon>Arthropoda</taxon>
        <taxon>Hexapoda</taxon>
        <taxon>Collembola</taxon>
        <taxon>Entomobryomorpha</taxon>
        <taxon>Entomobryoidea</taxon>
        <taxon>Orchesellidae</taxon>
        <taxon>Orchesellinae</taxon>
        <taxon>Orchesella</taxon>
    </lineage>
</organism>
<sequence>MKCGRPKWMLRQLFQVFFLSVLTVLIVGAVIAYLLYFLPSYPPSNLISYHKYQQKASQQSAIISSSLEDATVANHFQDLQLIPLEAAPVRHVSKRDLQNRQQELERELEWALRVPGGERGGARSKCSMFTCFDIHRCGALNGTLSVYIYPIYQWMVDGQLVQQSLSHEFYQFLQAIKRSPYYVSNPNDACVFVPTIDLLNLNKLTVSSEDILAVLSSLEFWGNAGRNHVLLTLFPGNSPLLSLKTNAIIASAGLFVENYRLGFHIPVITPSPGVLNRASNASKNAIGENQVRNSHWIAVAPQGAFSFDLLSSNNNDYSILFLDYCHNKDGTRMRNYSVRCSKYHQMYQYPDVMKEFDFCLVIRDLGSPVLWEVMSVGCIPVIVADHQRLPFDEVIDWRRSSIQLYEHQMHQLSSIINSISEGRRRRLKKQVKFIFDKYFSSMNQITMTLLTTLKDKIFSHYAMSIHEWNGIEGYGSSYVQSPLFNPIIAPRDSGFTAVILAYERVPSLFTVIQRVSQVPSLVKILVVWNNQLKDPPSLDSWPKVGVPVKIIRTKENKMSNRFFPYDEIETEAVFAVDDDIVMLTVDEMEFGFETWREYPDRIVGFPSRSHVWDNTTHRWKYESEWTSEISMVLTGAAFYHKFWHYAYTNELPRDIRDWVDAKMNCEDIAMNFLVSARTGKSPIKVTPRKKFKCPTCSNNEMLSADSGHMVERTECINRFTQIMGFMPLIPTEFRADPVLFKVDGVPSKLKRYHDMGTL</sequence>
<feature type="domain" description="Glycosyl transferase 64" evidence="11">
    <location>
        <begin position="495"/>
        <end position="740"/>
    </location>
</feature>
<keyword evidence="8" id="KW-1015">Disulfide bond</keyword>
<dbReference type="Gene3D" id="3.90.550.10">
    <property type="entry name" value="Spore Coat Polysaccharide Biosynthesis Protein SpsA, Chain A"/>
    <property type="match status" value="1"/>
</dbReference>
<evidence type="ECO:0000259" key="10">
    <source>
        <dbReference type="Pfam" id="PF03016"/>
    </source>
</evidence>
<feature type="domain" description="Exostosin GT47" evidence="10">
    <location>
        <begin position="143"/>
        <end position="419"/>
    </location>
</feature>
<dbReference type="Pfam" id="PF03016">
    <property type="entry name" value="Exostosin_GT47"/>
    <property type="match status" value="1"/>
</dbReference>
<dbReference type="PANTHER" id="PTHR48261:SF5">
    <property type="entry name" value="EXOSTOSIN GLYCOSYLTRANSFERASE 2"/>
    <property type="match status" value="1"/>
</dbReference>
<keyword evidence="4 9" id="KW-0812">Transmembrane</keyword>
<evidence type="ECO:0000256" key="2">
    <source>
        <dbReference type="ARBA" id="ARBA00010271"/>
    </source>
</evidence>
<dbReference type="PANTHER" id="PTHR48261">
    <property type="entry name" value="ACETYLGLUCOSAMINYLTRANSFERASE"/>
    <property type="match status" value="1"/>
</dbReference>